<evidence type="ECO:0000313" key="2">
    <source>
        <dbReference type="Proteomes" id="UP000323521"/>
    </source>
</evidence>
<protein>
    <submittedName>
        <fullName evidence="1">Uncharacterized protein</fullName>
    </submittedName>
</protein>
<dbReference type="AlphaFoldDB" id="A0A3G1L0R2"/>
<name>A0A3G1L0R2_FORW1</name>
<reference evidence="1 2" key="1">
    <citation type="submission" date="2016-10" db="EMBL/GenBank/DDBJ databases">
        <title>Complete Genome Sequence of Peptococcaceae strain DCMF.</title>
        <authorList>
            <person name="Edwards R.J."/>
            <person name="Holland S.I."/>
            <person name="Deshpande N.P."/>
            <person name="Wong Y.K."/>
            <person name="Ertan H."/>
            <person name="Manefield M."/>
            <person name="Russell T.L."/>
            <person name="Lee M.J."/>
        </authorList>
    </citation>
    <scope>NUCLEOTIDE SEQUENCE [LARGE SCALE GENOMIC DNA]</scope>
    <source>
        <strain evidence="1 2">DCMF</strain>
    </source>
</reference>
<proteinExistence type="predicted"/>
<organism evidence="1 2">
    <name type="scientific">Formimonas warabiya</name>
    <dbReference type="NCBI Taxonomy" id="1761012"/>
    <lineage>
        <taxon>Bacteria</taxon>
        <taxon>Bacillati</taxon>
        <taxon>Bacillota</taxon>
        <taxon>Clostridia</taxon>
        <taxon>Eubacteriales</taxon>
        <taxon>Peptococcaceae</taxon>
        <taxon>Candidatus Formimonas</taxon>
    </lineage>
</organism>
<accession>A0A3G1L0R2</accession>
<dbReference type="Proteomes" id="UP000323521">
    <property type="component" value="Chromosome"/>
</dbReference>
<dbReference type="RefSeq" id="WP_148137670.1">
    <property type="nucleotide sequence ID" value="NZ_CP017634.1"/>
</dbReference>
<dbReference type="EMBL" id="CP017634">
    <property type="protein sequence ID" value="ATW28257.1"/>
    <property type="molecule type" value="Genomic_DNA"/>
</dbReference>
<keyword evidence="2" id="KW-1185">Reference proteome</keyword>
<dbReference type="KEGG" id="fwa:DCMF_28985"/>
<dbReference type="OrthoDB" id="9911555at2"/>
<sequence>MGSIPKVKSLGELKSLINNHKGTLSEGNLKIINQIIGELEKGGVSKSNKENLKSLMNKLASKNGVQVPKK</sequence>
<gene>
    <name evidence="1" type="ORF">DCMF_28985</name>
</gene>
<evidence type="ECO:0000313" key="1">
    <source>
        <dbReference type="EMBL" id="ATW28257.1"/>
    </source>
</evidence>